<dbReference type="Gene3D" id="3.30.870.10">
    <property type="entry name" value="Endonuclease Chain A"/>
    <property type="match status" value="2"/>
</dbReference>
<feature type="domain" description="Phospholipase D-like" evidence="2">
    <location>
        <begin position="79"/>
        <end position="217"/>
    </location>
</feature>
<dbReference type="EMBL" id="WSEK01000004">
    <property type="protein sequence ID" value="MVQ51217.1"/>
    <property type="molecule type" value="Genomic_DNA"/>
</dbReference>
<accession>A0A6L6XWY7</accession>
<evidence type="ECO:0000313" key="3">
    <source>
        <dbReference type="EMBL" id="MVQ51217.1"/>
    </source>
</evidence>
<dbReference type="Proteomes" id="UP000473525">
    <property type="component" value="Unassembled WGS sequence"/>
</dbReference>
<name>A0A6L6XWY7_9ACTN</name>
<protein>
    <recommendedName>
        <fullName evidence="2">Phospholipase D-like domain-containing protein</fullName>
    </recommendedName>
</protein>
<evidence type="ECO:0000256" key="1">
    <source>
        <dbReference type="SAM" id="MobiDB-lite"/>
    </source>
</evidence>
<dbReference type="Pfam" id="PF13091">
    <property type="entry name" value="PLDc_2"/>
    <property type="match status" value="1"/>
</dbReference>
<organism evidence="3 4">
    <name type="scientific">Nocardioides agri</name>
    <dbReference type="NCBI Taxonomy" id="2682843"/>
    <lineage>
        <taxon>Bacteria</taxon>
        <taxon>Bacillati</taxon>
        <taxon>Actinomycetota</taxon>
        <taxon>Actinomycetes</taxon>
        <taxon>Propionibacteriales</taxon>
        <taxon>Nocardioidaceae</taxon>
        <taxon>Nocardioides</taxon>
    </lineage>
</organism>
<dbReference type="RefSeq" id="WP_157344455.1">
    <property type="nucleotide sequence ID" value="NZ_WSEK01000004.1"/>
</dbReference>
<feature type="region of interest" description="Disordered" evidence="1">
    <location>
        <begin position="29"/>
        <end position="49"/>
    </location>
</feature>
<evidence type="ECO:0000313" key="4">
    <source>
        <dbReference type="Proteomes" id="UP000473525"/>
    </source>
</evidence>
<dbReference type="SUPFAM" id="SSF56024">
    <property type="entry name" value="Phospholipase D/nuclease"/>
    <property type="match status" value="2"/>
</dbReference>
<proteinExistence type="predicted"/>
<comment type="caution">
    <text evidence="3">The sequence shown here is derived from an EMBL/GenBank/DDBJ whole genome shotgun (WGS) entry which is preliminary data.</text>
</comment>
<keyword evidence="4" id="KW-1185">Reference proteome</keyword>
<dbReference type="AlphaFoldDB" id="A0A6L6XWY7"/>
<gene>
    <name evidence="3" type="ORF">GON03_18700</name>
</gene>
<dbReference type="InterPro" id="IPR025202">
    <property type="entry name" value="PLD-like_dom"/>
</dbReference>
<sequence>MRHQGPRKIAIVLVPFLVAGMLVVLGGSSATSAKPKHPKPPKYTPAAGATFNNPYGGTAARRAIIRKLVKTIDSVPRGEEIRIASWNVRSPNIATSLLRAKKRRVSVQIVMDRSNWREDNPNPDAARLYRELKKGNGHRKLERRSWLRQCRGACRGPHGIAHTKFFLFSKAGEAENVVIYGSNNATELAADIQWNDVYTRINHPDEYAEFLSVFNEMVVDHKPAGGGYRLWAHGPFTSVFYPYAGQAAPKTDPVMDVLDKIRCKGATGRGSHGRTKMRIAQTAMYGDRGIAIAHRLAQMHRRGCDIRIVYAMFGNEVLRILRHEAGRGGIPLTHLAWDRNEDGIYDRYVHMKTLAVRGVYDGDTDATLTINGSANWTPVSLASDEVIGVLTQPKPNRTYMKWIDFLFTHRPTSWGRERIGVASGVDDAVEGGMERRVGSTAPDPYALIKKEL</sequence>
<reference evidence="3 4" key="1">
    <citation type="submission" date="2019-12" db="EMBL/GenBank/DDBJ databases">
        <authorList>
            <person name="Huq M.A."/>
        </authorList>
    </citation>
    <scope>NUCLEOTIDE SEQUENCE [LARGE SCALE GENOMIC DNA]</scope>
    <source>
        <strain evidence="3 4">MAH-18</strain>
    </source>
</reference>
<evidence type="ECO:0000259" key="2">
    <source>
        <dbReference type="Pfam" id="PF13091"/>
    </source>
</evidence>